<dbReference type="Proteomes" id="UP000077628">
    <property type="component" value="Unassembled WGS sequence"/>
</dbReference>
<dbReference type="Pfam" id="PF13304">
    <property type="entry name" value="AAA_21"/>
    <property type="match status" value="2"/>
</dbReference>
<evidence type="ECO:0000259" key="1">
    <source>
        <dbReference type="Pfam" id="PF13304"/>
    </source>
</evidence>
<keyword evidence="3" id="KW-1185">Reference proteome</keyword>
<dbReference type="EMBL" id="LUUK01000183">
    <property type="protein sequence ID" value="OAI16740.1"/>
    <property type="molecule type" value="Genomic_DNA"/>
</dbReference>
<feature type="domain" description="ATPase AAA-type core" evidence="1">
    <location>
        <begin position="51"/>
        <end position="165"/>
    </location>
</feature>
<proteinExistence type="predicted"/>
<dbReference type="InterPro" id="IPR003959">
    <property type="entry name" value="ATPase_AAA_core"/>
</dbReference>
<reference evidence="3" key="1">
    <citation type="submission" date="2016-03" db="EMBL/GenBank/DDBJ databases">
        <authorList>
            <person name="Heylen K."/>
            <person name="De Vos P."/>
            <person name="Vekeman B."/>
        </authorList>
    </citation>
    <scope>NUCLEOTIDE SEQUENCE [LARGE SCALE GENOMIC DNA]</scope>
    <source>
        <strain evidence="3">R-45383</strain>
    </source>
</reference>
<comment type="caution">
    <text evidence="2">The sequence shown here is derived from an EMBL/GenBank/DDBJ whole genome shotgun (WGS) entry which is preliminary data.</text>
</comment>
<sequence>MLVQFKVQNFTSFNTCQSFSLFSSTSTKENFSENNSFQINKFGINNILKSAAIFGANASGKSNFIDAMSVLRSIILKSLSSTESDNLKNIIPFFLKDKPFDIPTEFEISFIQDDCLYRYGIAITNGLIDEEWLYYIKNSRETVLFHREKQTIQINRRSFSEAKDFIRKKGEIYSVEKTREDVPFVAVLAQFNGQKSRKVIDWFKKLNVASGLGETGYKRFTFDLFEKDRKFKAWALEILSSLQIDDIRIIEEDQDEKRFPLPEDSEDNDLNNAVSSLKQFLQKTKLKVKKLEIIKKVDNSSKEFIIPFELESTGTKKLICLLGPLYDVIQNSEILLIDEFDSKFHSLLSNFIIDLYHKNNKSNSQLIITCHDTNLLSKEIFRRDQVWFIEKNQKHESEIYSLVEFKEHYTRKDNNYSKDYLSGKYGAIPLFKSMMELEMVLNG</sequence>
<dbReference type="PANTHER" id="PTHR40396:SF1">
    <property type="entry name" value="ATPASE AAA-TYPE CORE DOMAIN-CONTAINING PROTEIN"/>
    <property type="match status" value="1"/>
</dbReference>
<organism evidence="2 3">
    <name type="scientific">Methylomonas koyamae</name>
    <dbReference type="NCBI Taxonomy" id="702114"/>
    <lineage>
        <taxon>Bacteria</taxon>
        <taxon>Pseudomonadati</taxon>
        <taxon>Pseudomonadota</taxon>
        <taxon>Gammaproteobacteria</taxon>
        <taxon>Methylococcales</taxon>
        <taxon>Methylococcaceae</taxon>
        <taxon>Methylomonas</taxon>
    </lineage>
</organism>
<gene>
    <name evidence="2" type="ORF">A1355_09525</name>
</gene>
<accession>A0A177NI62</accession>
<dbReference type="GO" id="GO:0005524">
    <property type="term" value="F:ATP binding"/>
    <property type="evidence" value="ECO:0007669"/>
    <property type="project" value="InterPro"/>
</dbReference>
<dbReference type="GO" id="GO:0016887">
    <property type="term" value="F:ATP hydrolysis activity"/>
    <property type="evidence" value="ECO:0007669"/>
    <property type="project" value="InterPro"/>
</dbReference>
<dbReference type="InterPro" id="IPR027417">
    <property type="entry name" value="P-loop_NTPase"/>
</dbReference>
<protein>
    <recommendedName>
        <fullName evidence="1">ATPase AAA-type core domain-containing protein</fullName>
    </recommendedName>
</protein>
<dbReference type="Gene3D" id="3.40.50.300">
    <property type="entry name" value="P-loop containing nucleotide triphosphate hydrolases"/>
    <property type="match status" value="1"/>
</dbReference>
<dbReference type="RefSeq" id="WP_064030192.1">
    <property type="nucleotide sequence ID" value="NZ_LUUK01000183.1"/>
</dbReference>
<dbReference type="STRING" id="702114.A1355_09525"/>
<feature type="domain" description="ATPase AAA-type core" evidence="1">
    <location>
        <begin position="269"/>
        <end position="377"/>
    </location>
</feature>
<dbReference type="AlphaFoldDB" id="A0A177NI62"/>
<evidence type="ECO:0000313" key="2">
    <source>
        <dbReference type="EMBL" id="OAI16740.1"/>
    </source>
</evidence>
<evidence type="ECO:0000313" key="3">
    <source>
        <dbReference type="Proteomes" id="UP000077628"/>
    </source>
</evidence>
<name>A0A177NI62_9GAMM</name>
<dbReference type="OrthoDB" id="9809324at2"/>
<dbReference type="SUPFAM" id="SSF52540">
    <property type="entry name" value="P-loop containing nucleoside triphosphate hydrolases"/>
    <property type="match status" value="1"/>
</dbReference>
<dbReference type="PANTHER" id="PTHR40396">
    <property type="entry name" value="ATPASE-LIKE PROTEIN"/>
    <property type="match status" value="1"/>
</dbReference>